<reference evidence="1 2" key="1">
    <citation type="journal article" date="2020" name="Phytopathology">
        <title>Genome Sequence Resources of Colletotrichum truncatum, C. plurivorum, C. musicola, and C. sojae: Four Species Pathogenic to Soybean (Glycine max).</title>
        <authorList>
            <person name="Rogerio F."/>
            <person name="Boufleur T.R."/>
            <person name="Ciampi-Guillardi M."/>
            <person name="Sukno S.A."/>
            <person name="Thon M.R."/>
            <person name="Massola Junior N.S."/>
            <person name="Baroncelli R."/>
        </authorList>
    </citation>
    <scope>NUCLEOTIDE SEQUENCE [LARGE SCALE GENOMIC DNA]</scope>
    <source>
        <strain evidence="1 2">CMES1059</strain>
    </source>
</reference>
<evidence type="ECO:0000313" key="2">
    <source>
        <dbReference type="Proteomes" id="UP000805649"/>
    </source>
</evidence>
<gene>
    <name evidence="1" type="ORF">CTRU02_211989</name>
</gene>
<comment type="caution">
    <text evidence="1">The sequence shown here is derived from an EMBL/GenBank/DDBJ whole genome shotgun (WGS) entry which is preliminary data.</text>
</comment>
<keyword evidence="2" id="KW-1185">Reference proteome</keyword>
<proteinExistence type="predicted"/>
<evidence type="ECO:0000313" key="1">
    <source>
        <dbReference type="EMBL" id="KAL0933026.1"/>
    </source>
</evidence>
<name>A0ACC3YMB6_COLTU</name>
<sequence>MGRFDETVDSLLETYSKCLSLLKDLGGTCSESQPRQLRKCIRSDRSKVRRVYSSQLSLKGSQLETGDATARSSLRRVIKRLTSAMTRLLRAMTETQNPTIDYQSLRSLSSSLSLDAVKTINGLSRRLSSSSFKSNSASSKKSKSKKRTKTPGKSPTVKHKKLVSDEAERFEERQQTPPPASTAGRDSVSQSDPKKRVSMATVSSGSTQLGEVGFHKVCRRQSCYSAASGDFSMQPIYPLRPYQSKPKRRNFWRWFG</sequence>
<dbReference type="EMBL" id="VUJX02000008">
    <property type="protein sequence ID" value="KAL0933026.1"/>
    <property type="molecule type" value="Genomic_DNA"/>
</dbReference>
<accession>A0ACC3YMB6</accession>
<organism evidence="1 2">
    <name type="scientific">Colletotrichum truncatum</name>
    <name type="common">Anthracnose fungus</name>
    <name type="synonym">Colletotrichum capsici</name>
    <dbReference type="NCBI Taxonomy" id="5467"/>
    <lineage>
        <taxon>Eukaryota</taxon>
        <taxon>Fungi</taxon>
        <taxon>Dikarya</taxon>
        <taxon>Ascomycota</taxon>
        <taxon>Pezizomycotina</taxon>
        <taxon>Sordariomycetes</taxon>
        <taxon>Hypocreomycetidae</taxon>
        <taxon>Glomerellales</taxon>
        <taxon>Glomerellaceae</taxon>
        <taxon>Colletotrichum</taxon>
        <taxon>Colletotrichum truncatum species complex</taxon>
    </lineage>
</organism>
<protein>
    <submittedName>
        <fullName evidence="1">Uncharacterized protein</fullName>
    </submittedName>
</protein>
<dbReference type="Proteomes" id="UP000805649">
    <property type="component" value="Unassembled WGS sequence"/>
</dbReference>